<organism evidence="1 2">
    <name type="scientific">Dehalococcoides mccartyi (strain ATCC BAA-2266 / KCTC 15142 / 195)</name>
    <name type="common">Dehalococcoides ethenogenes (strain 195)</name>
    <dbReference type="NCBI Taxonomy" id="243164"/>
    <lineage>
        <taxon>Bacteria</taxon>
        <taxon>Bacillati</taxon>
        <taxon>Chloroflexota</taxon>
        <taxon>Dehalococcoidia</taxon>
        <taxon>Dehalococcoidales</taxon>
        <taxon>Dehalococcoidaceae</taxon>
        <taxon>Dehalococcoides</taxon>
    </lineage>
</organism>
<reference evidence="1 2" key="1">
    <citation type="journal article" date="2005" name="Science">
        <title>Genome sequence of the PCE-dechlorinating bacterium Dehalococcoides ethenogenes.</title>
        <authorList>
            <person name="Seshadri R."/>
            <person name="Adrian L."/>
            <person name="Fouts D.E."/>
            <person name="Eisen J.A."/>
            <person name="Phillippy A.M."/>
            <person name="Methe B.A."/>
            <person name="Ward N.L."/>
            <person name="Nelson W.C."/>
            <person name="Deboy R.T."/>
            <person name="Khouri H.M."/>
            <person name="Kolonay J.F."/>
            <person name="Dodson R.J."/>
            <person name="Daugherty S.C."/>
            <person name="Brinkac L.M."/>
            <person name="Sullivan S.A."/>
            <person name="Madupu R."/>
            <person name="Nelson K.E."/>
            <person name="Kang K.H."/>
            <person name="Impraim M."/>
            <person name="Tran K."/>
            <person name="Robinson J.M."/>
            <person name="Forberger H.A."/>
            <person name="Fraser C.M."/>
            <person name="Zinder S.H."/>
            <person name="Heidelberg J.F."/>
        </authorList>
    </citation>
    <scope>NUCLEOTIDE SEQUENCE [LARGE SCALE GENOMIC DNA]</scope>
    <source>
        <strain evidence="2">ATCC BAA-2266 / KCTC 15142 / 195</strain>
    </source>
</reference>
<name>Q3ZA05_DEHM1</name>
<proteinExistence type="predicted"/>
<dbReference type="Proteomes" id="UP000008289">
    <property type="component" value="Chromosome"/>
</dbReference>
<keyword evidence="2" id="KW-1185">Reference proteome</keyword>
<protein>
    <submittedName>
        <fullName evidence="1">Uncharacterized protein</fullName>
    </submittedName>
</protein>
<dbReference type="KEGG" id="det:DET0196"/>
<dbReference type="InParanoid" id="Q3ZA05"/>
<sequence length="30" mass="3585">MFYIRQTAKEGVKQRAGYYPARPFPLSPRR</sequence>
<dbReference type="HOGENOM" id="CLU_3403124_0_0_0"/>
<gene>
    <name evidence="1" type="ordered locus">DET0196</name>
</gene>
<dbReference type="EMBL" id="CP000027">
    <property type="protein sequence ID" value="AAW40545.1"/>
    <property type="molecule type" value="Genomic_DNA"/>
</dbReference>
<accession>Q3ZA05</accession>
<dbReference type="AlphaFoldDB" id="Q3ZA05"/>
<evidence type="ECO:0000313" key="2">
    <source>
        <dbReference type="Proteomes" id="UP000008289"/>
    </source>
</evidence>
<evidence type="ECO:0000313" key="1">
    <source>
        <dbReference type="EMBL" id="AAW40545.1"/>
    </source>
</evidence>